<gene>
    <name evidence="3" type="ORF">TGP89_214928</name>
</gene>
<feature type="region of interest" description="Disordered" evidence="1">
    <location>
        <begin position="1535"/>
        <end position="1556"/>
    </location>
</feature>
<keyword evidence="3" id="KW-0489">Methyltransferase</keyword>
<feature type="compositionally biased region" description="Low complexity" evidence="1">
    <location>
        <begin position="187"/>
        <end position="205"/>
    </location>
</feature>
<feature type="region of interest" description="Disordered" evidence="1">
    <location>
        <begin position="1244"/>
        <end position="1351"/>
    </location>
</feature>
<keyword evidence="3" id="KW-0808">Transferase</keyword>
<evidence type="ECO:0000259" key="2">
    <source>
        <dbReference type="PROSITE" id="PS51184"/>
    </source>
</evidence>
<feature type="region of interest" description="Disordered" evidence="1">
    <location>
        <begin position="715"/>
        <end position="798"/>
    </location>
</feature>
<proteinExistence type="predicted"/>
<feature type="region of interest" description="Disordered" evidence="1">
    <location>
        <begin position="466"/>
        <end position="493"/>
    </location>
</feature>
<dbReference type="PANTHER" id="PTHR12480">
    <property type="entry name" value="ARGININE DEMETHYLASE AND LYSYL-HYDROXYLASE JMJD"/>
    <property type="match status" value="1"/>
</dbReference>
<feature type="region of interest" description="Disordered" evidence="1">
    <location>
        <begin position="538"/>
        <end position="635"/>
    </location>
</feature>
<feature type="domain" description="JmjC" evidence="2">
    <location>
        <begin position="637"/>
        <end position="887"/>
    </location>
</feature>
<feature type="compositionally biased region" description="Polar residues" evidence="1">
    <location>
        <begin position="159"/>
        <end position="172"/>
    </location>
</feature>
<feature type="compositionally biased region" description="Basic and acidic residues" evidence="1">
    <location>
        <begin position="300"/>
        <end position="338"/>
    </location>
</feature>
<name>A0A086KF18_TOXGO</name>
<evidence type="ECO:0000313" key="4">
    <source>
        <dbReference type="Proteomes" id="UP000028828"/>
    </source>
</evidence>
<dbReference type="PROSITE" id="PS51184">
    <property type="entry name" value="JMJC"/>
    <property type="match status" value="1"/>
</dbReference>
<feature type="region of interest" description="Disordered" evidence="1">
    <location>
        <begin position="251"/>
        <end position="347"/>
    </location>
</feature>
<dbReference type="GO" id="GO:0016706">
    <property type="term" value="F:2-oxoglutarate-dependent dioxygenase activity"/>
    <property type="evidence" value="ECO:0007669"/>
    <property type="project" value="TreeGrafter"/>
</dbReference>
<dbReference type="InterPro" id="IPR003347">
    <property type="entry name" value="JmjC_dom"/>
</dbReference>
<feature type="compositionally biased region" description="Basic and acidic residues" evidence="1">
    <location>
        <begin position="591"/>
        <end position="622"/>
    </location>
</feature>
<feature type="compositionally biased region" description="Basic and acidic residues" evidence="1">
    <location>
        <begin position="538"/>
        <end position="549"/>
    </location>
</feature>
<dbReference type="VEuPathDB" id="ToxoDB:TGP89_214928"/>
<feature type="region of interest" description="Disordered" evidence="1">
    <location>
        <begin position="1457"/>
        <end position="1480"/>
    </location>
</feature>
<dbReference type="GO" id="GO:0043565">
    <property type="term" value="F:sequence-specific DNA binding"/>
    <property type="evidence" value="ECO:0007669"/>
    <property type="project" value="TreeGrafter"/>
</dbReference>
<feature type="compositionally biased region" description="Basic and acidic residues" evidence="1">
    <location>
        <begin position="1304"/>
        <end position="1321"/>
    </location>
</feature>
<accession>A0A086KF18</accession>
<feature type="compositionally biased region" description="Basic and acidic residues" evidence="1">
    <location>
        <begin position="251"/>
        <end position="261"/>
    </location>
</feature>
<evidence type="ECO:0000313" key="3">
    <source>
        <dbReference type="EMBL" id="KFG42986.1"/>
    </source>
</evidence>
<feature type="compositionally biased region" description="Low complexity" evidence="1">
    <location>
        <begin position="484"/>
        <end position="493"/>
    </location>
</feature>
<dbReference type="EMBL" id="AEYI02000979">
    <property type="protein sequence ID" value="KFG42986.1"/>
    <property type="molecule type" value="Genomic_DNA"/>
</dbReference>
<feature type="region of interest" description="Disordered" evidence="1">
    <location>
        <begin position="1001"/>
        <end position="1024"/>
    </location>
</feature>
<feature type="region of interest" description="Disordered" evidence="1">
    <location>
        <begin position="1"/>
        <end position="38"/>
    </location>
</feature>
<dbReference type="OrthoDB" id="203487at2759"/>
<dbReference type="SMART" id="SM00558">
    <property type="entry name" value="JmjC"/>
    <property type="match status" value="1"/>
</dbReference>
<dbReference type="GO" id="GO:0045905">
    <property type="term" value="P:positive regulation of translational termination"/>
    <property type="evidence" value="ECO:0007669"/>
    <property type="project" value="TreeGrafter"/>
</dbReference>
<evidence type="ECO:0000256" key="1">
    <source>
        <dbReference type="SAM" id="MobiDB-lite"/>
    </source>
</evidence>
<feature type="compositionally biased region" description="Low complexity" evidence="1">
    <location>
        <begin position="715"/>
        <end position="755"/>
    </location>
</feature>
<sequence length="1662" mass="183837">MATADKSVESNGEMEDKEDLRREMDLETDESSDDPLDYVDVWDHQDLPYETFLEKYLCARRPVVIRGISSSWPASRQWVLHSRDIQKEDVPQSQSSQAPAASGVCFAQAFPSSSSSSFSQSSTSEPSSCDSRLQDGLLRAALDRSRAKRGGRQRENLQRRSSAFQASDSTLPQVPAWDAEETAELDSSALSPLTETSSSSSLSSPCTCCRCSSFFLSPAEAAQFGRPNLVRLHDAFCAQLGAQSRVALNERGEVHAQRREDEESGGSGGETDEQTGAGDPQVVDIREGGDRLGRVTTRTADIERLGKSDRRKGEDETKEGGREQYRCKGERNGERGETRGTAATRPRSIQVPIVTWACTQNGACSCSHSVRPGCQTVEEVSEDYTRHKQGHEGSAAEITSLATRRSVPLAAFLHYWETKRQKESEETEKAGDAEEPCERKWESRNFRQCQPLVACWKSGTDRRTISPDFAPPFSPSASIEKPPRSSCSPCSSRPTVSRAAEWWLSPEEREIATELSRSPSPWYLADWHFVVEEQKAERKNTADASHEFAGDTGTAVPQRRHSRVAGQSPKERRTESPETLDPEIQEGEASVDPRRDAATFGKVREDKGDAEARHRGREDRRLRIASPPRKTEGDEESHLYFASQFYHVPMYFEDDWFLKAPVRDREDYRFAYLGPRGTCTPWHSDVLGTSSWSANVCGVKRWAFERTKRRAAFPGPLRSSPSLYSSPKSKSPVSASPDATSSSPSGPSSAAASLPEGLRASRKSTRTAPAQASPCRACGRRHPRQQERRPLSRDQASGTVCASVPAPMPCSLHPQERCASSSLSATPSLVLCPRPLDVLMQFPGECVYVPSHVHHRVCNVTDCMALNHNWCNAANILHVADALKEDLNAVRSFLIEDFPDARLVLLSLASPSAEMPQTVDSPRQEQEGRQVSQSLLSDPCAVGLPAPSVSCPPASSPVCSSAPCASLAFGSPHSEMPSGVATLEMNLVCEICGRKAFPTSLEERENAKKEEPDDTSDSDARLMGDGGLSGTVGEVVDELALHTGHESRVYLAAHENRGEGKRSNATATVRQESPSEATGCLRCGGNTEGGWSSIAPDSCVCFPTHRFLRRRDRVVEEPKSETRDQTDRGIIQRRDRAETTLSRATRSYAELVMCEERILSANCGVTFFDFFFFLLNVARAILLPRLKRHINLQSMRDMGRSSRDATTAEDDPGSDNVLVLSATCSHRRSRLERNGVVDSLRLQSASNEGECDASEKLPSEERRRAESRGDEEENGQEGEARYGDEVTQRAAGEGETGLAGIGRKQSEREAKPMTERQEKRNQATVDEEAIAAKAETSRSKGTDMPTTAGQPETERDANAVLQWTFDILGALRVLLLLRAMYREGYVAFLTRAQVELRKENGKKQLKASSAQIESGKLNEVPCWLCGDEGDTSLSSEVAKERVDFLLRASRSVRHSGSSDEMRAEWEDGKKESESEEGETTHDKFLAIEDYHLTLQELLAAVLSLNQVLHARQDGSRDRTVQCLRRLILEDTESVPSAFEQREEEHAGRGGEKPSCRLQNMAKESREIMCKSGNGNEAERRDVRLVNKVDLDVSPVQLQISESMQKLRHQCCQAPYSARSVSEGLLPCLSSLGTHEVTTELLWEQTRKQMQYTEQWVISSPRP</sequence>
<dbReference type="GO" id="GO:0032259">
    <property type="term" value="P:methylation"/>
    <property type="evidence" value="ECO:0007669"/>
    <property type="project" value="UniProtKB-KW"/>
</dbReference>
<feature type="region of interest" description="Disordered" evidence="1">
    <location>
        <begin position="1195"/>
        <end position="1216"/>
    </location>
</feature>
<organism evidence="3 4">
    <name type="scientific">Toxoplasma gondii p89</name>
    <dbReference type="NCBI Taxonomy" id="943119"/>
    <lineage>
        <taxon>Eukaryota</taxon>
        <taxon>Sar</taxon>
        <taxon>Alveolata</taxon>
        <taxon>Apicomplexa</taxon>
        <taxon>Conoidasida</taxon>
        <taxon>Coccidia</taxon>
        <taxon>Eucoccidiorida</taxon>
        <taxon>Eimeriorina</taxon>
        <taxon>Sarcocystidae</taxon>
        <taxon>Toxoplasma</taxon>
    </lineage>
</organism>
<reference evidence="3 4" key="1">
    <citation type="submission" date="2014-03" db="EMBL/GenBank/DDBJ databases">
        <authorList>
            <person name="Sibley D."/>
            <person name="Venepally P."/>
            <person name="Karamycheva S."/>
            <person name="Hadjithomas M."/>
            <person name="Khan A."/>
            <person name="Brunk B."/>
            <person name="Roos D."/>
            <person name="Caler E."/>
            <person name="Lorenzi H."/>
        </authorList>
    </citation>
    <scope>NUCLEOTIDE SEQUENCE [LARGE SCALE GENOMIC DNA]</scope>
    <source>
        <strain evidence="4">p89</strain>
    </source>
</reference>
<dbReference type="GO" id="GO:0008168">
    <property type="term" value="F:methyltransferase activity"/>
    <property type="evidence" value="ECO:0007669"/>
    <property type="project" value="UniProtKB-KW"/>
</dbReference>
<dbReference type="Proteomes" id="UP000028828">
    <property type="component" value="Unassembled WGS sequence"/>
</dbReference>
<protein>
    <submittedName>
        <fullName evidence="3">Histone lysine demethylase JMJD4</fullName>
    </submittedName>
</protein>
<feature type="compositionally biased region" description="Basic and acidic residues" evidence="1">
    <location>
        <begin position="1278"/>
        <end position="1287"/>
    </location>
</feature>
<dbReference type="Gene3D" id="2.60.120.650">
    <property type="entry name" value="Cupin"/>
    <property type="match status" value="2"/>
</dbReference>
<feature type="compositionally biased region" description="Basic and acidic residues" evidence="1">
    <location>
        <begin position="1253"/>
        <end position="1268"/>
    </location>
</feature>
<comment type="caution">
    <text evidence="3">The sequence shown here is derived from an EMBL/GenBank/DDBJ whole genome shotgun (WGS) entry which is preliminary data.</text>
</comment>
<dbReference type="GO" id="GO:0005737">
    <property type="term" value="C:cytoplasm"/>
    <property type="evidence" value="ECO:0007669"/>
    <property type="project" value="TreeGrafter"/>
</dbReference>
<feature type="compositionally biased region" description="Acidic residues" evidence="1">
    <location>
        <begin position="26"/>
        <end position="37"/>
    </location>
</feature>
<feature type="compositionally biased region" description="Basic and acidic residues" evidence="1">
    <location>
        <begin position="1539"/>
        <end position="1554"/>
    </location>
</feature>
<feature type="compositionally biased region" description="Basic and acidic residues" evidence="1">
    <location>
        <begin position="1001"/>
        <end position="1011"/>
    </location>
</feature>
<feature type="compositionally biased region" description="Basic and acidic residues" evidence="1">
    <location>
        <begin position="284"/>
        <end position="293"/>
    </location>
</feature>
<dbReference type="PANTHER" id="PTHR12480:SF6">
    <property type="entry name" value="2-OXOGLUTARATE AND IRON-DEPENDENT OXYGENASE JMJD4"/>
    <property type="match status" value="1"/>
</dbReference>
<dbReference type="SUPFAM" id="SSF51197">
    <property type="entry name" value="Clavaminate synthase-like"/>
    <property type="match status" value="1"/>
</dbReference>
<dbReference type="GO" id="GO:0005634">
    <property type="term" value="C:nucleus"/>
    <property type="evidence" value="ECO:0007669"/>
    <property type="project" value="TreeGrafter"/>
</dbReference>
<dbReference type="InterPro" id="IPR050910">
    <property type="entry name" value="JMJD6_ArgDemeth/LysHydrox"/>
</dbReference>
<feature type="region of interest" description="Disordered" evidence="1">
    <location>
        <begin position="140"/>
        <end position="205"/>
    </location>
</feature>